<feature type="domain" description="LITAF" evidence="1">
    <location>
        <begin position="110"/>
        <end position="152"/>
    </location>
</feature>
<gene>
    <name evidence="2" type="primary">Dper\GL10717</name>
    <name evidence="2" type="ORF">Dper_GL10717</name>
</gene>
<proteinExistence type="predicted"/>
<dbReference type="Proteomes" id="UP000008744">
    <property type="component" value="Unassembled WGS sequence"/>
</dbReference>
<keyword evidence="3" id="KW-1185">Reference proteome</keyword>
<protein>
    <submittedName>
        <fullName evidence="2">GL10717</fullName>
    </submittedName>
</protein>
<dbReference type="InterPro" id="IPR006629">
    <property type="entry name" value="LITAF"/>
</dbReference>
<name>B4GAE5_DROPE</name>
<accession>B4GAE5</accession>
<evidence type="ECO:0000313" key="2">
    <source>
        <dbReference type="EMBL" id="EDW31897.1"/>
    </source>
</evidence>
<dbReference type="AlphaFoldDB" id="B4GAE5"/>
<dbReference type="HOGENOM" id="CLU_1697341_0_0_1"/>
<dbReference type="SMART" id="SM00714">
    <property type="entry name" value="LITAF"/>
    <property type="match status" value="1"/>
</dbReference>
<dbReference type="EMBL" id="CH479181">
    <property type="protein sequence ID" value="EDW31897.1"/>
    <property type="molecule type" value="Genomic_DNA"/>
</dbReference>
<sequence length="155" mass="17370">MSAPLTETEQMAKAATAKALEDRKERKIYDNFATPLAGTFLNLPHESVVIKCPACGVQDQSVVQNDLKWWATELNRIFGCLFVSTPSDHLIQFAMAQDLLPVYFAVGPGPNEITCPHCSTKAKTRVVRSWLRFCTKRHHCGACGEYLGVYRRPQL</sequence>
<dbReference type="OMA" id="ACGIKDQ"/>
<evidence type="ECO:0000313" key="3">
    <source>
        <dbReference type="Proteomes" id="UP000008744"/>
    </source>
</evidence>
<dbReference type="OrthoDB" id="7912854at2759"/>
<reference evidence="2 3" key="1">
    <citation type="journal article" date="2007" name="Nature">
        <title>Evolution of genes and genomes on the Drosophila phylogeny.</title>
        <authorList>
            <consortium name="Drosophila 12 Genomes Consortium"/>
            <person name="Clark A.G."/>
            <person name="Eisen M.B."/>
            <person name="Smith D.R."/>
            <person name="Bergman C.M."/>
            <person name="Oliver B."/>
            <person name="Markow T.A."/>
            <person name="Kaufman T.C."/>
            <person name="Kellis M."/>
            <person name="Gelbart W."/>
            <person name="Iyer V.N."/>
            <person name="Pollard D.A."/>
            <person name="Sackton T.B."/>
            <person name="Larracuente A.M."/>
            <person name="Singh N.D."/>
            <person name="Abad J.P."/>
            <person name="Abt D.N."/>
            <person name="Adryan B."/>
            <person name="Aguade M."/>
            <person name="Akashi H."/>
            <person name="Anderson W.W."/>
            <person name="Aquadro C.F."/>
            <person name="Ardell D.H."/>
            <person name="Arguello R."/>
            <person name="Artieri C.G."/>
            <person name="Barbash D.A."/>
            <person name="Barker D."/>
            <person name="Barsanti P."/>
            <person name="Batterham P."/>
            <person name="Batzoglou S."/>
            <person name="Begun D."/>
            <person name="Bhutkar A."/>
            <person name="Blanco E."/>
            <person name="Bosak S.A."/>
            <person name="Bradley R.K."/>
            <person name="Brand A.D."/>
            <person name="Brent M.R."/>
            <person name="Brooks A.N."/>
            <person name="Brown R.H."/>
            <person name="Butlin R.K."/>
            <person name="Caggese C."/>
            <person name="Calvi B.R."/>
            <person name="Bernardo de Carvalho A."/>
            <person name="Caspi A."/>
            <person name="Castrezana S."/>
            <person name="Celniker S.E."/>
            <person name="Chang J.L."/>
            <person name="Chapple C."/>
            <person name="Chatterji S."/>
            <person name="Chinwalla A."/>
            <person name="Civetta A."/>
            <person name="Clifton S.W."/>
            <person name="Comeron J.M."/>
            <person name="Costello J.C."/>
            <person name="Coyne J.A."/>
            <person name="Daub J."/>
            <person name="David R.G."/>
            <person name="Delcher A.L."/>
            <person name="Delehaunty K."/>
            <person name="Do C.B."/>
            <person name="Ebling H."/>
            <person name="Edwards K."/>
            <person name="Eickbush T."/>
            <person name="Evans J.D."/>
            <person name="Filipski A."/>
            <person name="Findeiss S."/>
            <person name="Freyhult E."/>
            <person name="Fulton L."/>
            <person name="Fulton R."/>
            <person name="Garcia A.C."/>
            <person name="Gardiner A."/>
            <person name="Garfield D.A."/>
            <person name="Garvin B.E."/>
            <person name="Gibson G."/>
            <person name="Gilbert D."/>
            <person name="Gnerre S."/>
            <person name="Godfrey J."/>
            <person name="Good R."/>
            <person name="Gotea V."/>
            <person name="Gravely B."/>
            <person name="Greenberg A.J."/>
            <person name="Griffiths-Jones S."/>
            <person name="Gross S."/>
            <person name="Guigo R."/>
            <person name="Gustafson E.A."/>
            <person name="Haerty W."/>
            <person name="Hahn M.W."/>
            <person name="Halligan D.L."/>
            <person name="Halpern A.L."/>
            <person name="Halter G.M."/>
            <person name="Han M.V."/>
            <person name="Heger A."/>
            <person name="Hillier L."/>
            <person name="Hinrichs A.S."/>
            <person name="Holmes I."/>
            <person name="Hoskins R.A."/>
            <person name="Hubisz M.J."/>
            <person name="Hultmark D."/>
            <person name="Huntley M.A."/>
            <person name="Jaffe D.B."/>
            <person name="Jagadeeshan S."/>
            <person name="Jeck W.R."/>
            <person name="Johnson J."/>
            <person name="Jones C.D."/>
            <person name="Jordan W.C."/>
            <person name="Karpen G.H."/>
            <person name="Kataoka E."/>
            <person name="Keightley P.D."/>
            <person name="Kheradpour P."/>
            <person name="Kirkness E.F."/>
            <person name="Koerich L.B."/>
            <person name="Kristiansen K."/>
            <person name="Kudrna D."/>
            <person name="Kulathinal R.J."/>
            <person name="Kumar S."/>
            <person name="Kwok R."/>
            <person name="Lander E."/>
            <person name="Langley C.H."/>
            <person name="Lapoint R."/>
            <person name="Lazzaro B.P."/>
            <person name="Lee S.J."/>
            <person name="Levesque L."/>
            <person name="Li R."/>
            <person name="Lin C.F."/>
            <person name="Lin M.F."/>
            <person name="Lindblad-Toh K."/>
            <person name="Llopart A."/>
            <person name="Long M."/>
            <person name="Low L."/>
            <person name="Lozovsky E."/>
            <person name="Lu J."/>
            <person name="Luo M."/>
            <person name="Machado C.A."/>
            <person name="Makalowski W."/>
            <person name="Marzo M."/>
            <person name="Matsuda M."/>
            <person name="Matzkin L."/>
            <person name="McAllister B."/>
            <person name="McBride C.S."/>
            <person name="McKernan B."/>
            <person name="McKernan K."/>
            <person name="Mendez-Lago M."/>
            <person name="Minx P."/>
            <person name="Mollenhauer M.U."/>
            <person name="Montooth K."/>
            <person name="Mount S.M."/>
            <person name="Mu X."/>
            <person name="Myers E."/>
            <person name="Negre B."/>
            <person name="Newfeld S."/>
            <person name="Nielsen R."/>
            <person name="Noor M.A."/>
            <person name="O'Grady P."/>
            <person name="Pachter L."/>
            <person name="Papaceit M."/>
            <person name="Parisi M.J."/>
            <person name="Parisi M."/>
            <person name="Parts L."/>
            <person name="Pedersen J.S."/>
            <person name="Pesole G."/>
            <person name="Phillippy A.M."/>
            <person name="Ponting C.P."/>
            <person name="Pop M."/>
            <person name="Porcelli D."/>
            <person name="Powell J.R."/>
            <person name="Prohaska S."/>
            <person name="Pruitt K."/>
            <person name="Puig M."/>
            <person name="Quesneville H."/>
            <person name="Ram K.R."/>
            <person name="Rand D."/>
            <person name="Rasmussen M.D."/>
            <person name="Reed L.K."/>
            <person name="Reenan R."/>
            <person name="Reily A."/>
            <person name="Remington K.A."/>
            <person name="Rieger T.T."/>
            <person name="Ritchie M.G."/>
            <person name="Robin C."/>
            <person name="Rogers Y.H."/>
            <person name="Rohde C."/>
            <person name="Rozas J."/>
            <person name="Rubenfield M.J."/>
            <person name="Ruiz A."/>
            <person name="Russo S."/>
            <person name="Salzberg S.L."/>
            <person name="Sanchez-Gracia A."/>
            <person name="Saranga D.J."/>
            <person name="Sato H."/>
            <person name="Schaeffer S.W."/>
            <person name="Schatz M.C."/>
            <person name="Schlenke T."/>
            <person name="Schwartz R."/>
            <person name="Segarra C."/>
            <person name="Singh R.S."/>
            <person name="Sirot L."/>
            <person name="Sirota M."/>
            <person name="Sisneros N.B."/>
            <person name="Smith C.D."/>
            <person name="Smith T.F."/>
            <person name="Spieth J."/>
            <person name="Stage D.E."/>
            <person name="Stark A."/>
            <person name="Stephan W."/>
            <person name="Strausberg R.L."/>
            <person name="Strempel S."/>
            <person name="Sturgill D."/>
            <person name="Sutton G."/>
            <person name="Sutton G.G."/>
            <person name="Tao W."/>
            <person name="Teichmann S."/>
            <person name="Tobari Y.N."/>
            <person name="Tomimura Y."/>
            <person name="Tsolas J.M."/>
            <person name="Valente V.L."/>
            <person name="Venter E."/>
            <person name="Venter J.C."/>
            <person name="Vicario S."/>
            <person name="Vieira F.G."/>
            <person name="Vilella A.J."/>
            <person name="Villasante A."/>
            <person name="Walenz B."/>
            <person name="Wang J."/>
            <person name="Wasserman M."/>
            <person name="Watts T."/>
            <person name="Wilson D."/>
            <person name="Wilson R.K."/>
            <person name="Wing R.A."/>
            <person name="Wolfner M.F."/>
            <person name="Wong A."/>
            <person name="Wong G.K."/>
            <person name="Wu C.I."/>
            <person name="Wu G."/>
            <person name="Yamamoto D."/>
            <person name="Yang H.P."/>
            <person name="Yang S.P."/>
            <person name="Yorke J.A."/>
            <person name="Yoshida K."/>
            <person name="Zdobnov E."/>
            <person name="Zhang P."/>
            <person name="Zhang Y."/>
            <person name="Zimin A.V."/>
            <person name="Baldwin J."/>
            <person name="Abdouelleil A."/>
            <person name="Abdulkadir J."/>
            <person name="Abebe A."/>
            <person name="Abera B."/>
            <person name="Abreu J."/>
            <person name="Acer S.C."/>
            <person name="Aftuck L."/>
            <person name="Alexander A."/>
            <person name="An P."/>
            <person name="Anderson E."/>
            <person name="Anderson S."/>
            <person name="Arachi H."/>
            <person name="Azer M."/>
            <person name="Bachantsang P."/>
            <person name="Barry A."/>
            <person name="Bayul T."/>
            <person name="Berlin A."/>
            <person name="Bessette D."/>
            <person name="Bloom T."/>
            <person name="Blye J."/>
            <person name="Boguslavskiy L."/>
            <person name="Bonnet C."/>
            <person name="Boukhgalter B."/>
            <person name="Bourzgui I."/>
            <person name="Brown A."/>
            <person name="Cahill P."/>
            <person name="Channer S."/>
            <person name="Cheshatsang Y."/>
            <person name="Chuda L."/>
            <person name="Citroen M."/>
            <person name="Collymore A."/>
            <person name="Cooke P."/>
            <person name="Costello M."/>
            <person name="D'Aco K."/>
            <person name="Daza R."/>
            <person name="De Haan G."/>
            <person name="DeGray S."/>
            <person name="DeMaso C."/>
            <person name="Dhargay N."/>
            <person name="Dooley K."/>
            <person name="Dooley E."/>
            <person name="Doricent M."/>
            <person name="Dorje P."/>
            <person name="Dorjee K."/>
            <person name="Dupes A."/>
            <person name="Elong R."/>
            <person name="Falk J."/>
            <person name="Farina A."/>
            <person name="Faro S."/>
            <person name="Ferguson D."/>
            <person name="Fisher S."/>
            <person name="Foley C.D."/>
            <person name="Franke A."/>
            <person name="Friedrich D."/>
            <person name="Gadbois L."/>
            <person name="Gearin G."/>
            <person name="Gearin C.R."/>
            <person name="Giannoukos G."/>
            <person name="Goode T."/>
            <person name="Graham J."/>
            <person name="Grandbois E."/>
            <person name="Grewal S."/>
            <person name="Gyaltsen K."/>
            <person name="Hafez N."/>
            <person name="Hagos B."/>
            <person name="Hall J."/>
            <person name="Henson C."/>
            <person name="Hollinger A."/>
            <person name="Honan T."/>
            <person name="Huard M.D."/>
            <person name="Hughes L."/>
            <person name="Hurhula B."/>
            <person name="Husby M.E."/>
            <person name="Kamat A."/>
            <person name="Kanga B."/>
            <person name="Kashin S."/>
            <person name="Khazanovich D."/>
            <person name="Kisner P."/>
            <person name="Lance K."/>
            <person name="Lara M."/>
            <person name="Lee W."/>
            <person name="Lennon N."/>
            <person name="Letendre F."/>
            <person name="LeVine R."/>
            <person name="Lipovsky A."/>
            <person name="Liu X."/>
            <person name="Liu J."/>
            <person name="Liu S."/>
            <person name="Lokyitsang T."/>
            <person name="Lokyitsang Y."/>
            <person name="Lubonja R."/>
            <person name="Lui A."/>
            <person name="MacDonald P."/>
            <person name="Magnisalis V."/>
            <person name="Maru K."/>
            <person name="Matthews C."/>
            <person name="McCusker W."/>
            <person name="McDonough S."/>
            <person name="Mehta T."/>
            <person name="Meldrim J."/>
            <person name="Meneus L."/>
            <person name="Mihai O."/>
            <person name="Mihalev A."/>
            <person name="Mihova T."/>
            <person name="Mittelman R."/>
            <person name="Mlenga V."/>
            <person name="Montmayeur A."/>
            <person name="Mulrain L."/>
            <person name="Navidi A."/>
            <person name="Naylor J."/>
            <person name="Negash T."/>
            <person name="Nguyen T."/>
            <person name="Nguyen N."/>
            <person name="Nicol R."/>
            <person name="Norbu C."/>
            <person name="Norbu N."/>
            <person name="Novod N."/>
            <person name="O'Neill B."/>
            <person name="Osman S."/>
            <person name="Markiewicz E."/>
            <person name="Oyono O.L."/>
            <person name="Patti C."/>
            <person name="Phunkhang P."/>
            <person name="Pierre F."/>
            <person name="Priest M."/>
            <person name="Raghuraman S."/>
            <person name="Rege F."/>
            <person name="Reyes R."/>
            <person name="Rise C."/>
            <person name="Rogov P."/>
            <person name="Ross K."/>
            <person name="Ryan E."/>
            <person name="Settipalli S."/>
            <person name="Shea T."/>
            <person name="Sherpa N."/>
            <person name="Shi L."/>
            <person name="Shih D."/>
            <person name="Sparrow T."/>
            <person name="Spaulding J."/>
            <person name="Stalker J."/>
            <person name="Stange-Thomann N."/>
            <person name="Stavropoulos S."/>
            <person name="Stone C."/>
            <person name="Strader C."/>
            <person name="Tesfaye S."/>
            <person name="Thomson T."/>
            <person name="Thoulutsang Y."/>
            <person name="Thoulutsang D."/>
            <person name="Topham K."/>
            <person name="Topping I."/>
            <person name="Tsamla T."/>
            <person name="Vassiliev H."/>
            <person name="Vo A."/>
            <person name="Wangchuk T."/>
            <person name="Wangdi T."/>
            <person name="Weiand M."/>
            <person name="Wilkinson J."/>
            <person name="Wilson A."/>
            <person name="Yadav S."/>
            <person name="Young G."/>
            <person name="Yu Q."/>
            <person name="Zembek L."/>
            <person name="Zhong D."/>
            <person name="Zimmer A."/>
            <person name="Zwirko Z."/>
            <person name="Jaffe D.B."/>
            <person name="Alvarez P."/>
            <person name="Brockman W."/>
            <person name="Butler J."/>
            <person name="Chin C."/>
            <person name="Gnerre S."/>
            <person name="Grabherr M."/>
            <person name="Kleber M."/>
            <person name="Mauceli E."/>
            <person name="MacCallum I."/>
        </authorList>
    </citation>
    <scope>NUCLEOTIDE SEQUENCE [LARGE SCALE GENOMIC DNA]</scope>
    <source>
        <strain evidence="3">MSH-3 / Tucson 14011-0111.49</strain>
    </source>
</reference>
<evidence type="ECO:0000259" key="1">
    <source>
        <dbReference type="SMART" id="SM00714"/>
    </source>
</evidence>
<dbReference type="PhylomeDB" id="B4GAE5"/>
<dbReference type="STRING" id="7234.B4GAE5"/>
<organism evidence="3">
    <name type="scientific">Drosophila persimilis</name>
    <name type="common">Fruit fly</name>
    <dbReference type="NCBI Taxonomy" id="7234"/>
    <lineage>
        <taxon>Eukaryota</taxon>
        <taxon>Metazoa</taxon>
        <taxon>Ecdysozoa</taxon>
        <taxon>Arthropoda</taxon>
        <taxon>Hexapoda</taxon>
        <taxon>Insecta</taxon>
        <taxon>Pterygota</taxon>
        <taxon>Neoptera</taxon>
        <taxon>Endopterygota</taxon>
        <taxon>Diptera</taxon>
        <taxon>Brachycera</taxon>
        <taxon>Muscomorpha</taxon>
        <taxon>Ephydroidea</taxon>
        <taxon>Drosophilidae</taxon>
        <taxon>Drosophila</taxon>
        <taxon>Sophophora</taxon>
    </lineage>
</organism>